<proteinExistence type="inferred from homology"/>
<evidence type="ECO:0000256" key="1">
    <source>
        <dbReference type="ARBA" id="ARBA00007699"/>
    </source>
</evidence>
<keyword evidence="7 8" id="KW-0342">GTP-binding</keyword>
<feature type="binding site" evidence="8">
    <location>
        <position position="177"/>
    </location>
    <ligand>
        <name>Mg(2+)</name>
        <dbReference type="ChEBI" id="CHEBI:18420"/>
    </ligand>
</feature>
<dbReference type="NCBIfam" id="NF008955">
    <property type="entry name" value="PRK12297.1"/>
    <property type="match status" value="1"/>
</dbReference>
<dbReference type="Gene3D" id="2.70.210.12">
    <property type="entry name" value="GTP1/OBG domain"/>
    <property type="match status" value="1"/>
</dbReference>
<dbReference type="InterPro" id="IPR014100">
    <property type="entry name" value="GTP-bd_Obg/CgtA"/>
</dbReference>
<evidence type="ECO:0000256" key="3">
    <source>
        <dbReference type="ARBA" id="ARBA00022723"/>
    </source>
</evidence>
<feature type="binding site" evidence="8">
    <location>
        <begin position="170"/>
        <end position="177"/>
    </location>
    <ligand>
        <name>GTP</name>
        <dbReference type="ChEBI" id="CHEBI:37565"/>
    </ligand>
</feature>
<keyword evidence="2 8" id="KW-0963">Cytoplasm</keyword>
<sequence length="340" mass="37419">MRFIDEVVITIISGNGGNGHSSFRREKYYPLGGPDGGDGGDGGCIYFQADNGLNTLATFRSKRVFKAEHGEDGRNSQMHGKYAEDLILKVPVGTIVRSTDVETGSGQVLADLTEHGQRILMAEGGRGGMGNIHFKSSVQQAPKTCTPGKEGQTIELDLELKLIADIALIGLPNAGKSTMISSISAARPKIADYPFTTLEPNLGVVDMGDECSFVVADIPGLIEDASEGKGLGVKFLKHIERTKAFVHLIDVSWCLNEFEAFEQYVTIREELRKFNEELLNKKELVCLTKIDAMTDEEIDKYVNFFEEQIDRKVLPVSSVSGRNISLLKSLMLKTFEDYKE</sequence>
<feature type="binding site" evidence="8">
    <location>
        <begin position="317"/>
        <end position="319"/>
    </location>
    <ligand>
        <name>GTP</name>
        <dbReference type="ChEBI" id="CHEBI:37565"/>
    </ligand>
</feature>
<dbReference type="PANTHER" id="PTHR11702">
    <property type="entry name" value="DEVELOPMENTALLY REGULATED GTP-BINDING PROTEIN-RELATED"/>
    <property type="match status" value="1"/>
</dbReference>
<dbReference type="NCBIfam" id="NF008956">
    <property type="entry name" value="PRK12299.1"/>
    <property type="match status" value="1"/>
</dbReference>
<dbReference type="Gene3D" id="3.40.50.300">
    <property type="entry name" value="P-loop containing nucleotide triphosphate hydrolases"/>
    <property type="match status" value="1"/>
</dbReference>
<dbReference type="InterPro" id="IPR031167">
    <property type="entry name" value="G_OBG"/>
</dbReference>
<evidence type="ECO:0000256" key="7">
    <source>
        <dbReference type="ARBA" id="ARBA00023134"/>
    </source>
</evidence>
<comment type="cofactor">
    <cofactor evidence="8">
        <name>Mg(2+)</name>
        <dbReference type="ChEBI" id="CHEBI:18420"/>
    </cofactor>
</comment>
<feature type="binding site" evidence="8">
    <location>
        <begin position="195"/>
        <end position="199"/>
    </location>
    <ligand>
        <name>GTP</name>
        <dbReference type="ChEBI" id="CHEBI:37565"/>
    </ligand>
</feature>
<evidence type="ECO:0000256" key="2">
    <source>
        <dbReference type="ARBA" id="ARBA00022490"/>
    </source>
</evidence>
<dbReference type="SUPFAM" id="SSF82051">
    <property type="entry name" value="Obg GTP-binding protein N-terminal domain"/>
    <property type="match status" value="1"/>
</dbReference>
<evidence type="ECO:0000256" key="6">
    <source>
        <dbReference type="ARBA" id="ARBA00022842"/>
    </source>
</evidence>
<keyword evidence="6 8" id="KW-0460">Magnesium</keyword>
<comment type="function">
    <text evidence="8">An essential GTPase which binds GTP, GDP and possibly (p)ppGpp with moderate affinity, with high nucleotide exchange rates and a fairly low GTP hydrolysis rate. Plays a role in control of the cell cycle, stress response, ribosome biogenesis and in those bacteria that undergo differentiation, in morphogenesis control.</text>
</comment>
<accession>A0A1Y5FAZ4</accession>
<dbReference type="PRINTS" id="PR00326">
    <property type="entry name" value="GTP1OBG"/>
</dbReference>
<dbReference type="InterPro" id="IPR045086">
    <property type="entry name" value="OBG_GTPase"/>
</dbReference>
<dbReference type="PROSITE" id="PS51883">
    <property type="entry name" value="OBG"/>
    <property type="match status" value="1"/>
</dbReference>
<dbReference type="GO" id="GO:0042254">
    <property type="term" value="P:ribosome biogenesis"/>
    <property type="evidence" value="ECO:0007669"/>
    <property type="project" value="UniProtKB-UniRule"/>
</dbReference>
<dbReference type="InterPro" id="IPR036726">
    <property type="entry name" value="GTP1_OBG_dom_sf"/>
</dbReference>
<evidence type="ECO:0000313" key="11">
    <source>
        <dbReference type="EMBL" id="OUR96149.1"/>
    </source>
</evidence>
<comment type="caution">
    <text evidence="11">The sequence shown here is derived from an EMBL/GenBank/DDBJ whole genome shotgun (WGS) entry which is preliminary data.</text>
</comment>
<dbReference type="PIRSF" id="PIRSF002401">
    <property type="entry name" value="GTP_bd_Obg/CgtA"/>
    <property type="match status" value="1"/>
</dbReference>
<feature type="domain" description="OBG-type G" evidence="9">
    <location>
        <begin position="164"/>
        <end position="336"/>
    </location>
</feature>
<keyword evidence="3 8" id="KW-0479">Metal-binding</keyword>
<name>A0A1Y5FAZ4_9BACT</name>
<dbReference type="AlphaFoldDB" id="A0A1Y5FAZ4"/>
<dbReference type="PANTHER" id="PTHR11702:SF31">
    <property type="entry name" value="MITOCHONDRIAL RIBOSOME-ASSOCIATED GTPASE 2"/>
    <property type="match status" value="1"/>
</dbReference>
<keyword evidence="5 8" id="KW-0378">Hydrolase</keyword>
<dbReference type="FunFam" id="2.70.210.12:FF:000001">
    <property type="entry name" value="GTPase Obg"/>
    <property type="match status" value="1"/>
</dbReference>
<comment type="similarity">
    <text evidence="1 8">Belongs to the TRAFAC class OBG-HflX-like GTPase superfamily. OBG GTPase family.</text>
</comment>
<dbReference type="GO" id="GO:0000287">
    <property type="term" value="F:magnesium ion binding"/>
    <property type="evidence" value="ECO:0007669"/>
    <property type="project" value="InterPro"/>
</dbReference>
<feature type="binding site" evidence="8">
    <location>
        <begin position="217"/>
        <end position="220"/>
    </location>
    <ligand>
        <name>GTP</name>
        <dbReference type="ChEBI" id="CHEBI:37565"/>
    </ligand>
</feature>
<comment type="subunit">
    <text evidence="8">Monomer.</text>
</comment>
<dbReference type="HAMAP" id="MF_01454">
    <property type="entry name" value="GTPase_Obg"/>
    <property type="match status" value="1"/>
</dbReference>
<dbReference type="InterPro" id="IPR006073">
    <property type="entry name" value="GTP-bd"/>
</dbReference>
<dbReference type="EC" id="3.6.5.-" evidence="8"/>
<evidence type="ECO:0000313" key="12">
    <source>
        <dbReference type="Proteomes" id="UP000196531"/>
    </source>
</evidence>
<organism evidence="11 12">
    <name type="scientific">Halobacteriovorax marinus</name>
    <dbReference type="NCBI Taxonomy" id="97084"/>
    <lineage>
        <taxon>Bacteria</taxon>
        <taxon>Pseudomonadati</taxon>
        <taxon>Bdellovibrionota</taxon>
        <taxon>Bacteriovoracia</taxon>
        <taxon>Bacteriovoracales</taxon>
        <taxon>Halobacteriovoraceae</taxon>
        <taxon>Halobacteriovorax</taxon>
    </lineage>
</organism>
<dbReference type="Pfam" id="PF01926">
    <property type="entry name" value="MMR_HSR1"/>
    <property type="match status" value="1"/>
</dbReference>
<dbReference type="InterPro" id="IPR006169">
    <property type="entry name" value="GTP1_OBG_dom"/>
</dbReference>
<dbReference type="PROSITE" id="PS51710">
    <property type="entry name" value="G_OBG"/>
    <property type="match status" value="1"/>
</dbReference>
<dbReference type="GO" id="GO:0005737">
    <property type="term" value="C:cytoplasm"/>
    <property type="evidence" value="ECO:0007669"/>
    <property type="project" value="UniProtKB-SubCell"/>
</dbReference>
<dbReference type="NCBIfam" id="TIGR02729">
    <property type="entry name" value="Obg_CgtA"/>
    <property type="match status" value="1"/>
</dbReference>
<keyword evidence="4 8" id="KW-0547">Nucleotide-binding</keyword>
<evidence type="ECO:0000256" key="4">
    <source>
        <dbReference type="ARBA" id="ARBA00022741"/>
    </source>
</evidence>
<dbReference type="SUPFAM" id="SSF52540">
    <property type="entry name" value="P-loop containing nucleoside triphosphate hydrolases"/>
    <property type="match status" value="1"/>
</dbReference>
<dbReference type="CDD" id="cd01898">
    <property type="entry name" value="Obg"/>
    <property type="match status" value="1"/>
</dbReference>
<dbReference type="InterPro" id="IPR027417">
    <property type="entry name" value="P-loop_NTPase"/>
</dbReference>
<dbReference type="Proteomes" id="UP000196531">
    <property type="component" value="Unassembled WGS sequence"/>
</dbReference>
<dbReference type="EMBL" id="MAAO01000006">
    <property type="protein sequence ID" value="OUR96149.1"/>
    <property type="molecule type" value="Genomic_DNA"/>
</dbReference>
<dbReference type="GO" id="GO:0043022">
    <property type="term" value="F:ribosome binding"/>
    <property type="evidence" value="ECO:0007669"/>
    <property type="project" value="UniProtKB-ARBA"/>
</dbReference>
<comment type="subcellular location">
    <subcellularLocation>
        <location evidence="8">Cytoplasm</location>
    </subcellularLocation>
</comment>
<reference evidence="12" key="1">
    <citation type="journal article" date="2017" name="Proc. Natl. Acad. Sci. U.S.A.">
        <title>Simulation of Deepwater Horizon oil plume reveals substrate specialization within a complex community of hydrocarbon-degraders.</title>
        <authorList>
            <person name="Hu P."/>
            <person name="Dubinsky E.A."/>
            <person name="Probst A.J."/>
            <person name="Wang J."/>
            <person name="Sieber C.M.K."/>
            <person name="Tom L.M."/>
            <person name="Gardinali P."/>
            <person name="Banfield J.F."/>
            <person name="Atlas R.M."/>
            <person name="Andersen G.L."/>
        </authorList>
    </citation>
    <scope>NUCLEOTIDE SEQUENCE [LARGE SCALE GENOMIC DNA]</scope>
</reference>
<protein>
    <recommendedName>
        <fullName evidence="8">GTPase Obg</fullName>
        <ecNumber evidence="8">3.6.5.-</ecNumber>
    </recommendedName>
    <alternativeName>
        <fullName evidence="8">GTP-binding protein Obg</fullName>
    </alternativeName>
</protein>
<evidence type="ECO:0000259" key="10">
    <source>
        <dbReference type="PROSITE" id="PS51883"/>
    </source>
</evidence>
<evidence type="ECO:0000259" key="9">
    <source>
        <dbReference type="PROSITE" id="PS51710"/>
    </source>
</evidence>
<feature type="domain" description="Obg" evidence="10">
    <location>
        <begin position="1"/>
        <end position="163"/>
    </location>
</feature>
<gene>
    <name evidence="8" type="primary">obg</name>
    <name evidence="11" type="ORF">A9Q84_07250</name>
</gene>
<evidence type="ECO:0000256" key="5">
    <source>
        <dbReference type="ARBA" id="ARBA00022801"/>
    </source>
</evidence>
<feature type="binding site" evidence="8">
    <location>
        <position position="197"/>
    </location>
    <ligand>
        <name>Mg(2+)</name>
        <dbReference type="ChEBI" id="CHEBI:18420"/>
    </ligand>
</feature>
<dbReference type="Pfam" id="PF01018">
    <property type="entry name" value="GTP1_OBG"/>
    <property type="match status" value="1"/>
</dbReference>
<feature type="binding site" evidence="8">
    <location>
        <begin position="288"/>
        <end position="291"/>
    </location>
    <ligand>
        <name>GTP</name>
        <dbReference type="ChEBI" id="CHEBI:37565"/>
    </ligand>
</feature>
<dbReference type="GO" id="GO:0005525">
    <property type="term" value="F:GTP binding"/>
    <property type="evidence" value="ECO:0007669"/>
    <property type="project" value="UniProtKB-UniRule"/>
</dbReference>
<evidence type="ECO:0000256" key="8">
    <source>
        <dbReference type="HAMAP-Rule" id="MF_01454"/>
    </source>
</evidence>
<dbReference type="GO" id="GO:0003924">
    <property type="term" value="F:GTPase activity"/>
    <property type="evidence" value="ECO:0007669"/>
    <property type="project" value="UniProtKB-UniRule"/>
</dbReference>